<dbReference type="InterPro" id="IPR028082">
    <property type="entry name" value="Peripla_BP_I"/>
</dbReference>
<dbReference type="PANTHER" id="PTHR24363">
    <property type="entry name" value="SERINE/THREONINE PROTEIN KINASE"/>
    <property type="match status" value="1"/>
</dbReference>
<name>A0A402AK17_9CHLR</name>
<dbReference type="GO" id="GO:0004674">
    <property type="term" value="F:protein serine/threonine kinase activity"/>
    <property type="evidence" value="ECO:0007669"/>
    <property type="project" value="UniProtKB-KW"/>
</dbReference>
<dbReference type="Pfam" id="PF13458">
    <property type="entry name" value="Peripla_BP_6"/>
    <property type="match status" value="1"/>
</dbReference>
<dbReference type="InterPro" id="IPR017441">
    <property type="entry name" value="Protein_kinase_ATP_BS"/>
</dbReference>
<dbReference type="OrthoDB" id="136386at2"/>
<evidence type="ECO:0000313" key="16">
    <source>
        <dbReference type="Proteomes" id="UP000287188"/>
    </source>
</evidence>
<feature type="binding site" evidence="11">
    <location>
        <position position="114"/>
    </location>
    <ligand>
        <name>ATP</name>
        <dbReference type="ChEBI" id="CHEBI:30616"/>
    </ligand>
</feature>
<evidence type="ECO:0000256" key="8">
    <source>
        <dbReference type="ARBA" id="ARBA00022840"/>
    </source>
</evidence>
<evidence type="ECO:0000256" key="4">
    <source>
        <dbReference type="ARBA" id="ARBA00022679"/>
    </source>
</evidence>
<evidence type="ECO:0000259" key="14">
    <source>
        <dbReference type="PROSITE" id="PS50011"/>
    </source>
</evidence>
<keyword evidence="6 11" id="KW-0547">Nucleotide-binding</keyword>
<keyword evidence="8 11" id="KW-0067">ATP-binding</keyword>
<dbReference type="InterPro" id="IPR000719">
    <property type="entry name" value="Prot_kinase_dom"/>
</dbReference>
<dbReference type="CDD" id="cd14014">
    <property type="entry name" value="STKc_PknB_like"/>
    <property type="match status" value="1"/>
</dbReference>
<protein>
    <recommendedName>
        <fullName evidence="2">non-specific serine/threonine protein kinase</fullName>
        <ecNumber evidence="2">2.7.11.1</ecNumber>
    </recommendedName>
</protein>
<keyword evidence="13" id="KW-1133">Transmembrane helix</keyword>
<dbReference type="SUPFAM" id="SSF53822">
    <property type="entry name" value="Periplasmic binding protein-like I"/>
    <property type="match status" value="1"/>
</dbReference>
<evidence type="ECO:0000256" key="3">
    <source>
        <dbReference type="ARBA" id="ARBA00022527"/>
    </source>
</evidence>
<organism evidence="15 16">
    <name type="scientific">Dictyobacter kobayashii</name>
    <dbReference type="NCBI Taxonomy" id="2014872"/>
    <lineage>
        <taxon>Bacteria</taxon>
        <taxon>Bacillati</taxon>
        <taxon>Chloroflexota</taxon>
        <taxon>Ktedonobacteria</taxon>
        <taxon>Ktedonobacterales</taxon>
        <taxon>Dictyobacteraceae</taxon>
        <taxon>Dictyobacter</taxon>
    </lineage>
</organism>
<keyword evidence="13" id="KW-0472">Membrane</keyword>
<evidence type="ECO:0000256" key="10">
    <source>
        <dbReference type="ARBA" id="ARBA00048679"/>
    </source>
</evidence>
<dbReference type="PROSITE" id="PS00107">
    <property type="entry name" value="PROTEIN_KINASE_ATP"/>
    <property type="match status" value="1"/>
</dbReference>
<feature type="region of interest" description="Disordered" evidence="12">
    <location>
        <begin position="46"/>
        <end position="75"/>
    </location>
</feature>
<dbReference type="GO" id="GO:0005524">
    <property type="term" value="F:ATP binding"/>
    <property type="evidence" value="ECO:0007669"/>
    <property type="project" value="UniProtKB-UniRule"/>
</dbReference>
<comment type="similarity">
    <text evidence="1">Belongs to the leucine-binding protein family.</text>
</comment>
<keyword evidence="3" id="KW-0723">Serine/threonine-protein kinase</keyword>
<dbReference type="InterPro" id="IPR028081">
    <property type="entry name" value="Leu-bd"/>
</dbReference>
<feature type="compositionally biased region" description="Low complexity" evidence="12">
    <location>
        <begin position="479"/>
        <end position="492"/>
    </location>
</feature>
<dbReference type="AlphaFoldDB" id="A0A402AK17"/>
<feature type="region of interest" description="Disordered" evidence="12">
    <location>
        <begin position="474"/>
        <end position="495"/>
    </location>
</feature>
<evidence type="ECO:0000256" key="13">
    <source>
        <dbReference type="SAM" id="Phobius"/>
    </source>
</evidence>
<feature type="region of interest" description="Disordered" evidence="12">
    <location>
        <begin position="352"/>
        <end position="379"/>
    </location>
</feature>
<comment type="catalytic activity">
    <reaction evidence="10">
        <text>L-seryl-[protein] + ATP = O-phospho-L-seryl-[protein] + ADP + H(+)</text>
        <dbReference type="Rhea" id="RHEA:17989"/>
        <dbReference type="Rhea" id="RHEA-COMP:9863"/>
        <dbReference type="Rhea" id="RHEA-COMP:11604"/>
        <dbReference type="ChEBI" id="CHEBI:15378"/>
        <dbReference type="ChEBI" id="CHEBI:29999"/>
        <dbReference type="ChEBI" id="CHEBI:30616"/>
        <dbReference type="ChEBI" id="CHEBI:83421"/>
        <dbReference type="ChEBI" id="CHEBI:456216"/>
        <dbReference type="EC" id="2.7.11.1"/>
    </reaction>
</comment>
<dbReference type="SUPFAM" id="SSF56112">
    <property type="entry name" value="Protein kinase-like (PK-like)"/>
    <property type="match status" value="1"/>
</dbReference>
<feature type="compositionally biased region" description="Gly residues" evidence="12">
    <location>
        <begin position="54"/>
        <end position="67"/>
    </location>
</feature>
<dbReference type="Gene3D" id="3.30.200.20">
    <property type="entry name" value="Phosphorylase Kinase, domain 1"/>
    <property type="match status" value="1"/>
</dbReference>
<accession>A0A402AK17</accession>
<comment type="catalytic activity">
    <reaction evidence="9">
        <text>L-threonyl-[protein] + ATP = O-phospho-L-threonyl-[protein] + ADP + H(+)</text>
        <dbReference type="Rhea" id="RHEA:46608"/>
        <dbReference type="Rhea" id="RHEA-COMP:11060"/>
        <dbReference type="Rhea" id="RHEA-COMP:11605"/>
        <dbReference type="ChEBI" id="CHEBI:15378"/>
        <dbReference type="ChEBI" id="CHEBI:30013"/>
        <dbReference type="ChEBI" id="CHEBI:30616"/>
        <dbReference type="ChEBI" id="CHEBI:61977"/>
        <dbReference type="ChEBI" id="CHEBI:456216"/>
        <dbReference type="EC" id="2.7.11.1"/>
    </reaction>
</comment>
<dbReference type="PROSITE" id="PS00108">
    <property type="entry name" value="PROTEIN_KINASE_ST"/>
    <property type="match status" value="1"/>
</dbReference>
<reference evidence="16" key="1">
    <citation type="submission" date="2018-12" db="EMBL/GenBank/DDBJ databases">
        <title>Tengunoibacter tsumagoiensis gen. nov., sp. nov., Dictyobacter kobayashii sp. nov., D. alpinus sp. nov., and D. joshuensis sp. nov. and description of Dictyobacteraceae fam. nov. within the order Ktedonobacterales isolated from Tengu-no-mugimeshi.</title>
        <authorList>
            <person name="Wang C.M."/>
            <person name="Zheng Y."/>
            <person name="Sakai Y."/>
            <person name="Toyoda A."/>
            <person name="Minakuchi Y."/>
            <person name="Abe K."/>
            <person name="Yokota A."/>
            <person name="Yabe S."/>
        </authorList>
    </citation>
    <scope>NUCLEOTIDE SEQUENCE [LARGE SCALE GENOMIC DNA]</scope>
    <source>
        <strain evidence="16">Uno11</strain>
    </source>
</reference>
<feature type="transmembrane region" description="Helical" evidence="13">
    <location>
        <begin position="441"/>
        <end position="463"/>
    </location>
</feature>
<evidence type="ECO:0000313" key="15">
    <source>
        <dbReference type="EMBL" id="GCE19394.1"/>
    </source>
</evidence>
<keyword evidence="4" id="KW-0808">Transferase</keyword>
<feature type="domain" description="Protein kinase" evidence="14">
    <location>
        <begin position="84"/>
        <end position="342"/>
    </location>
</feature>
<dbReference type="Pfam" id="PF00069">
    <property type="entry name" value="Pkinase"/>
    <property type="match status" value="1"/>
</dbReference>
<dbReference type="PANTHER" id="PTHR24363:SF0">
    <property type="entry name" value="SERINE_THREONINE KINASE LIKE DOMAIN CONTAINING 1"/>
    <property type="match status" value="1"/>
</dbReference>
<dbReference type="RefSeq" id="WP_126551275.1">
    <property type="nucleotide sequence ID" value="NZ_BIFS01000001.1"/>
</dbReference>
<evidence type="ECO:0000256" key="9">
    <source>
        <dbReference type="ARBA" id="ARBA00047899"/>
    </source>
</evidence>
<evidence type="ECO:0000256" key="6">
    <source>
        <dbReference type="ARBA" id="ARBA00022741"/>
    </source>
</evidence>
<keyword evidence="5" id="KW-0732">Signal</keyword>
<evidence type="ECO:0000256" key="7">
    <source>
        <dbReference type="ARBA" id="ARBA00022777"/>
    </source>
</evidence>
<dbReference type="EC" id="2.7.11.1" evidence="2"/>
<proteinExistence type="inferred from homology"/>
<sequence length="960" mass="103159">MKCPFCGTVNPADETFCANCGGYLDTSAGSQTVVGQSGTNNYQTIAPTQAAGGSSSGGIGTTNGGSHGASSTLTPNAQLQNGRYVVDKVLGQGGMGAAVLAKDTRVSNKRVVIKELISDESDPAQRQEDVRNFEREVDTLASLDHPLIPTVTDSFQEGSRYYMVQEYAPGENLEDYMERVNKPMPEQEALTYISQVLDILEYLGEQKPPIVHRDIKPANIIISSRDKRARLVDFGIARADEAKHAKRKQTTALGTPGYAPPEQYQGNADVRSDIYALAATLHHLVTNRDPRNYPPFNYPAARTLNKQVSPELERILEKALTIDINKRYQNAGEMKQDIDALLQQNFHTNGTTSSYLLGSSRPLPTPPAPAKPAANSVGSTYSKGYSAPNAPAANQPGQFSSTPYGINQVQQPPYRGRNQQQQQQMGMYPQAQPQKRNDNNYILWSFLLLIVVLIIIGALIFVLPNLGHPIPPGGGAQPIGGTSQTGAQSGQTNANPISVTTIKGEAIGLSDGKYVFDTQRAADADYKKQAVQAMAQGNTSKANTFWNDAINGDSSDAEAHIYQEDLNVLSSGSPYITFVVGTILTGPNAGVGYDNLQGAYVAQHEWNSQHTLGNVKVRLIIANTGSDSGNATTVANQIVQAAAKDPTIVGVMGWSFSAHAENASDVLTQAHIPMVSATASSDTLTNRSNYFFRVAPSNKTEAAVGATYAKNTLKMQKAVIFLDDGDSYSQSLGNDFKSAFEDPSIGGQITQVIKYNKDDQASIIAGLKQLQTDPGLIYFAGYSNDVGSLLSDLPNHPALAKTQILGGDALYELAGYPKNVSANLYRLHFTAFAYPDEWDVLKQANKKPAFFKDYTADYSSSKPGGGYGFTRPANNVILSYDAMVALLTSSKEALNGGSILKPTELQQALTKVKGLQGVSGQISFGQDGDPINKAVVVLYFDQLGRIHMEENLGAGTFLAQ</sequence>
<keyword evidence="7" id="KW-0418">Kinase</keyword>
<dbReference type="Proteomes" id="UP000287188">
    <property type="component" value="Unassembled WGS sequence"/>
</dbReference>
<dbReference type="PROSITE" id="PS50011">
    <property type="entry name" value="PROTEIN_KINASE_DOM"/>
    <property type="match status" value="1"/>
</dbReference>
<dbReference type="Gene3D" id="1.10.510.10">
    <property type="entry name" value="Transferase(Phosphotransferase) domain 1"/>
    <property type="match status" value="1"/>
</dbReference>
<evidence type="ECO:0000256" key="2">
    <source>
        <dbReference type="ARBA" id="ARBA00012513"/>
    </source>
</evidence>
<evidence type="ECO:0000256" key="1">
    <source>
        <dbReference type="ARBA" id="ARBA00010062"/>
    </source>
</evidence>
<keyword evidence="13" id="KW-0812">Transmembrane</keyword>
<dbReference type="SMART" id="SM00220">
    <property type="entry name" value="S_TKc"/>
    <property type="match status" value="1"/>
</dbReference>
<dbReference type="InterPro" id="IPR008271">
    <property type="entry name" value="Ser/Thr_kinase_AS"/>
</dbReference>
<keyword evidence="16" id="KW-1185">Reference proteome</keyword>
<dbReference type="Gene3D" id="3.40.50.2300">
    <property type="match status" value="2"/>
</dbReference>
<evidence type="ECO:0000256" key="11">
    <source>
        <dbReference type="PROSITE-ProRule" id="PRU10141"/>
    </source>
</evidence>
<dbReference type="InterPro" id="IPR011009">
    <property type="entry name" value="Kinase-like_dom_sf"/>
</dbReference>
<gene>
    <name evidence="15" type="ORF">KDK_31940</name>
</gene>
<evidence type="ECO:0000256" key="12">
    <source>
        <dbReference type="SAM" id="MobiDB-lite"/>
    </source>
</evidence>
<evidence type="ECO:0000256" key="5">
    <source>
        <dbReference type="ARBA" id="ARBA00022729"/>
    </source>
</evidence>
<comment type="caution">
    <text evidence="15">The sequence shown here is derived from an EMBL/GenBank/DDBJ whole genome shotgun (WGS) entry which is preliminary data.</text>
</comment>
<dbReference type="EMBL" id="BIFS01000001">
    <property type="protein sequence ID" value="GCE19394.1"/>
    <property type="molecule type" value="Genomic_DNA"/>
</dbReference>